<evidence type="ECO:0000256" key="1">
    <source>
        <dbReference type="ARBA" id="ARBA00022801"/>
    </source>
</evidence>
<dbReference type="SUPFAM" id="SSF56784">
    <property type="entry name" value="HAD-like"/>
    <property type="match status" value="1"/>
</dbReference>
<dbReference type="GO" id="GO:0006281">
    <property type="term" value="P:DNA repair"/>
    <property type="evidence" value="ECO:0007669"/>
    <property type="project" value="TreeGrafter"/>
</dbReference>
<reference evidence="4 6" key="2">
    <citation type="submission" date="2017-12" db="EMBL/GenBank/DDBJ databases">
        <title>Comparative Functional Genomics of Dry Heat Resistant strains isolated from the Viking Spacecraft.</title>
        <authorList>
            <person name="Seuylemezian A."/>
            <person name="Cooper K."/>
            <person name="Vaishampayan P."/>
        </authorList>
    </citation>
    <scope>NUCLEOTIDE SEQUENCE [LARGE SCALE GENOMIC DNA]</scope>
    <source>
        <strain evidence="4 6">ATCC 29669</strain>
    </source>
</reference>
<proteinExistence type="predicted"/>
<dbReference type="Proteomes" id="UP000234951">
    <property type="component" value="Unassembled WGS sequence"/>
</dbReference>
<reference evidence="3 5" key="1">
    <citation type="submission" date="2017-11" db="EMBL/GenBank/DDBJ databases">
        <title>Comparitive Functional Genomics of Dry Heat Resistant strains isolated from the Viking Spacecraft.</title>
        <authorList>
            <person name="Seuylemezian A."/>
            <person name="Cooper K."/>
            <person name="Vaishampayan P."/>
        </authorList>
    </citation>
    <scope>NUCLEOTIDE SEQUENCE [LARGE SCALE GENOMIC DNA]</scope>
    <source>
        <strain evidence="3 5">M4.6</strain>
    </source>
</reference>
<dbReference type="SFLD" id="SFLDS00003">
    <property type="entry name" value="Haloacid_Dehalogenase"/>
    <property type="match status" value="1"/>
</dbReference>
<dbReference type="InterPro" id="IPR023198">
    <property type="entry name" value="PGP-like_dom2"/>
</dbReference>
<gene>
    <name evidence="3" type="ORF">CU635_17145</name>
    <name evidence="4" type="ORF">CVD25_08225</name>
</gene>
<dbReference type="PANTHER" id="PTHR43434">
    <property type="entry name" value="PHOSPHOGLYCOLATE PHOSPHATASE"/>
    <property type="match status" value="1"/>
</dbReference>
<sequence length="183" mass="21281">MKVLWDLDGTIIDSWPTLVEAFIQVSGKDLDREDVLPRLKYGTAYSDYGVPAYKITEFRDIERIFAHDRKPLFPFVQDVLLRADLNVLVTHRNRRSTEALLDYWDLSPFFMEVICPEDDGYSPKPDIDAYEYLQKRYGIQLAIGDQETDLIPARALGMATCSFQNPNEYADYCFSCYSEFKIF</sequence>
<dbReference type="PANTHER" id="PTHR43434:SF25">
    <property type="entry name" value="PHOSPHOGLYCOLATE PHOSPHATASE"/>
    <property type="match status" value="1"/>
</dbReference>
<dbReference type="EMBL" id="PGVD01000022">
    <property type="protein sequence ID" value="PLR98345.1"/>
    <property type="molecule type" value="Genomic_DNA"/>
</dbReference>
<dbReference type="Gene3D" id="1.10.150.240">
    <property type="entry name" value="Putative phosphatase, domain 2"/>
    <property type="match status" value="1"/>
</dbReference>
<comment type="caution">
    <text evidence="3">The sequence shown here is derived from an EMBL/GenBank/DDBJ whole genome shotgun (WGS) entry which is preliminary data.</text>
</comment>
<dbReference type="RefSeq" id="WP_101578604.1">
    <property type="nucleotide sequence ID" value="NZ_PGVA01000044.1"/>
</dbReference>
<dbReference type="InterPro" id="IPR036412">
    <property type="entry name" value="HAD-like_sf"/>
</dbReference>
<evidence type="ECO:0000313" key="5">
    <source>
        <dbReference type="Proteomes" id="UP000234951"/>
    </source>
</evidence>
<evidence type="ECO:0000313" key="4">
    <source>
        <dbReference type="EMBL" id="PLR98345.1"/>
    </source>
</evidence>
<evidence type="ECO:0008006" key="7">
    <source>
        <dbReference type="Google" id="ProtNLM"/>
    </source>
</evidence>
<dbReference type="Gene3D" id="3.40.50.1000">
    <property type="entry name" value="HAD superfamily/HAD-like"/>
    <property type="match status" value="1"/>
</dbReference>
<keyword evidence="2" id="KW-0460">Magnesium</keyword>
<name>A0A2N5GIF6_9BACI</name>
<keyword evidence="6" id="KW-1185">Reference proteome</keyword>
<dbReference type="Proteomes" id="UP000235114">
    <property type="component" value="Unassembled WGS sequence"/>
</dbReference>
<dbReference type="InterPro" id="IPR041492">
    <property type="entry name" value="HAD_2"/>
</dbReference>
<keyword evidence="1" id="KW-0378">Hydrolase</keyword>
<evidence type="ECO:0000256" key="2">
    <source>
        <dbReference type="ARBA" id="ARBA00022842"/>
    </source>
</evidence>
<evidence type="ECO:0000313" key="3">
    <source>
        <dbReference type="EMBL" id="PLR80777.1"/>
    </source>
</evidence>
<dbReference type="SFLD" id="SFLDG01129">
    <property type="entry name" value="C1.5:_HAD__Beta-PGM__Phosphata"/>
    <property type="match status" value="1"/>
</dbReference>
<dbReference type="OrthoDB" id="9807630at2"/>
<dbReference type="InterPro" id="IPR023214">
    <property type="entry name" value="HAD_sf"/>
</dbReference>
<dbReference type="Pfam" id="PF13419">
    <property type="entry name" value="HAD_2"/>
    <property type="match status" value="1"/>
</dbReference>
<dbReference type="GO" id="GO:0008967">
    <property type="term" value="F:phosphoglycolate phosphatase activity"/>
    <property type="evidence" value="ECO:0007669"/>
    <property type="project" value="TreeGrafter"/>
</dbReference>
<dbReference type="AlphaFoldDB" id="A0A2N5GIF6"/>
<dbReference type="InterPro" id="IPR050155">
    <property type="entry name" value="HAD-like_hydrolase_sf"/>
</dbReference>
<organism evidence="3 5">
    <name type="scientific">Bacillus canaveralius</name>
    <dbReference type="NCBI Taxonomy" id="1403243"/>
    <lineage>
        <taxon>Bacteria</taxon>
        <taxon>Bacillati</taxon>
        <taxon>Bacillota</taxon>
        <taxon>Bacilli</taxon>
        <taxon>Bacillales</taxon>
        <taxon>Bacillaceae</taxon>
        <taxon>Bacillus</taxon>
    </lineage>
</organism>
<dbReference type="GO" id="GO:0005829">
    <property type="term" value="C:cytosol"/>
    <property type="evidence" value="ECO:0007669"/>
    <property type="project" value="TreeGrafter"/>
</dbReference>
<protein>
    <recommendedName>
        <fullName evidence="7">HAD family hydrolase</fullName>
    </recommendedName>
</protein>
<evidence type="ECO:0000313" key="6">
    <source>
        <dbReference type="Proteomes" id="UP000235114"/>
    </source>
</evidence>
<dbReference type="EMBL" id="PGVA01000044">
    <property type="protein sequence ID" value="PLR80777.1"/>
    <property type="molecule type" value="Genomic_DNA"/>
</dbReference>
<accession>A0A2N5GIF6</accession>